<sequence>MTEGYVHVKRGADGTYLVDACERRLFLRGVNVNGLIHYADDYQEQVELGEDDFDEMAALGFNLVRLPISWSRLAPNPGEFNHHYMDEILRVIYWAKARQIYVLVDFHQDNYSRSLAPTRESDGAPQWATQTDWTYNWKMSGNPAVETAFTHFWKNRPVHGRGLQDHYLHTLQRVASALCHEPWLLAYDLLNEPEPGWVLPGYFESRYLFPFYSRAIQAMRRHDPNHCFVFEPSVIRDATNVAIQCSRPFSSDSNLIYSPHVYTETASPPFRPVGNWLKPCLWGCYAAAALEARGFGTPWVIGEFGVSPSERGDNWIRNQIHLQHQFGVGAAFWVWKQRPGFYGWGVVESDGELRTSTRRAELLAEPRAVALPGKSHRVHYDEERRALVVSGTMNRSHDAPALLYASGFAYSREPQVRVQTTEGTHTALTHLTEVVYSRKPTIRGWRIEVDLASVRGPYRIVIT</sequence>
<dbReference type="InterPro" id="IPR001547">
    <property type="entry name" value="Glyco_hydro_5"/>
</dbReference>
<evidence type="ECO:0000256" key="1">
    <source>
        <dbReference type="ARBA" id="ARBA00022801"/>
    </source>
</evidence>
<evidence type="ECO:0000259" key="4">
    <source>
        <dbReference type="Pfam" id="PF00150"/>
    </source>
</evidence>
<proteinExistence type="inferred from homology"/>
<keyword evidence="2 3" id="KW-0326">Glycosidase</keyword>
<dbReference type="SUPFAM" id="SSF51445">
    <property type="entry name" value="(Trans)glycosidases"/>
    <property type="match status" value="1"/>
</dbReference>
<evidence type="ECO:0000313" key="5">
    <source>
        <dbReference type="EMBL" id="NMP23573.1"/>
    </source>
</evidence>
<evidence type="ECO:0000256" key="3">
    <source>
        <dbReference type="RuleBase" id="RU361153"/>
    </source>
</evidence>
<protein>
    <submittedName>
        <fullName evidence="5">Glycoside hydrolase family 5 protein</fullName>
    </submittedName>
</protein>
<dbReference type="GO" id="GO:0000272">
    <property type="term" value="P:polysaccharide catabolic process"/>
    <property type="evidence" value="ECO:0007669"/>
    <property type="project" value="InterPro"/>
</dbReference>
<organism evidence="5 6">
    <name type="scientific">Sulfobacillus harzensis</name>
    <dbReference type="NCBI Taxonomy" id="2729629"/>
    <lineage>
        <taxon>Bacteria</taxon>
        <taxon>Bacillati</taxon>
        <taxon>Bacillota</taxon>
        <taxon>Clostridia</taxon>
        <taxon>Eubacteriales</taxon>
        <taxon>Clostridiales Family XVII. Incertae Sedis</taxon>
        <taxon>Sulfobacillus</taxon>
    </lineage>
</organism>
<keyword evidence="1 3" id="KW-0378">Hydrolase</keyword>
<dbReference type="InterPro" id="IPR013780">
    <property type="entry name" value="Glyco_hydro_b"/>
</dbReference>
<evidence type="ECO:0000256" key="2">
    <source>
        <dbReference type="ARBA" id="ARBA00023295"/>
    </source>
</evidence>
<keyword evidence="6" id="KW-1185">Reference proteome</keyword>
<dbReference type="PANTHER" id="PTHR31308">
    <property type="match status" value="1"/>
</dbReference>
<gene>
    <name evidence="5" type="ORF">HIJ39_14595</name>
</gene>
<name>A0A7Y0L599_9FIRM</name>
<comment type="similarity">
    <text evidence="3">Belongs to the glycosyl hydrolase 5 (cellulase A) family.</text>
</comment>
<dbReference type="PANTHER" id="PTHR31308:SF3">
    <property type="entry name" value="ENDOGLYCOCERAMIDASE"/>
    <property type="match status" value="1"/>
</dbReference>
<dbReference type="Pfam" id="PF00150">
    <property type="entry name" value="Cellulase"/>
    <property type="match status" value="1"/>
</dbReference>
<dbReference type="GO" id="GO:0004553">
    <property type="term" value="F:hydrolase activity, hydrolyzing O-glycosyl compounds"/>
    <property type="evidence" value="ECO:0007669"/>
    <property type="project" value="InterPro"/>
</dbReference>
<feature type="domain" description="Glycoside hydrolase family 5" evidence="4">
    <location>
        <begin position="45"/>
        <end position="337"/>
    </location>
</feature>
<dbReference type="InterPro" id="IPR052066">
    <property type="entry name" value="Glycosphingolipid_Hydrolases"/>
</dbReference>
<dbReference type="InterPro" id="IPR017853">
    <property type="entry name" value="GH"/>
</dbReference>
<comment type="caution">
    <text evidence="5">The sequence shown here is derived from an EMBL/GenBank/DDBJ whole genome shotgun (WGS) entry which is preliminary data.</text>
</comment>
<dbReference type="AlphaFoldDB" id="A0A7Y0L599"/>
<reference evidence="5 6" key="1">
    <citation type="submission" date="2020-04" db="EMBL/GenBank/DDBJ databases">
        <authorList>
            <person name="Zhang R."/>
            <person name="Schippers A."/>
        </authorList>
    </citation>
    <scope>NUCLEOTIDE SEQUENCE [LARGE SCALE GENOMIC DNA]</scope>
    <source>
        <strain evidence="5 6">DSM 109850</strain>
    </source>
</reference>
<accession>A0A7Y0L599</accession>
<dbReference type="EMBL" id="JABBVZ010000057">
    <property type="protein sequence ID" value="NMP23573.1"/>
    <property type="molecule type" value="Genomic_DNA"/>
</dbReference>
<dbReference type="Proteomes" id="UP000533476">
    <property type="component" value="Unassembled WGS sequence"/>
</dbReference>
<dbReference type="Gene3D" id="2.60.40.1180">
    <property type="entry name" value="Golgi alpha-mannosidase II"/>
    <property type="match status" value="1"/>
</dbReference>
<dbReference type="Gene3D" id="3.20.20.80">
    <property type="entry name" value="Glycosidases"/>
    <property type="match status" value="1"/>
</dbReference>
<dbReference type="RefSeq" id="WP_169100977.1">
    <property type="nucleotide sequence ID" value="NZ_JABBVZ010000057.1"/>
</dbReference>
<evidence type="ECO:0000313" key="6">
    <source>
        <dbReference type="Proteomes" id="UP000533476"/>
    </source>
</evidence>